<evidence type="ECO:0000259" key="1">
    <source>
        <dbReference type="Pfam" id="PF00248"/>
    </source>
</evidence>
<dbReference type="InterPro" id="IPR036812">
    <property type="entry name" value="NAD(P)_OxRdtase_dom_sf"/>
</dbReference>
<dbReference type="Gene3D" id="3.20.20.100">
    <property type="entry name" value="NADP-dependent oxidoreductase domain"/>
    <property type="match status" value="1"/>
</dbReference>
<dbReference type="PANTHER" id="PTHR43312">
    <property type="entry name" value="D-THREO-ALDOSE 1-DEHYDROGENASE"/>
    <property type="match status" value="1"/>
</dbReference>
<keyword evidence="3" id="KW-1185">Reference proteome</keyword>
<reference evidence="2 3" key="1">
    <citation type="submission" date="2016-11" db="EMBL/GenBank/DDBJ databases">
        <authorList>
            <person name="Jaros S."/>
            <person name="Januszkiewicz K."/>
            <person name="Wedrychowicz H."/>
        </authorList>
    </citation>
    <scope>NUCLEOTIDE SEQUENCE [LARGE SCALE GENOMIC DNA]</scope>
    <source>
        <strain evidence="2">NCIMB 2154T</strain>
    </source>
</reference>
<dbReference type="KEGG" id="tmar:MARIT_2020"/>
<dbReference type="InterPro" id="IPR023210">
    <property type="entry name" value="NADP_OxRdtase_dom"/>
</dbReference>
<name>A0A2H1EB07_9FLAO</name>
<dbReference type="PANTHER" id="PTHR43312:SF1">
    <property type="entry name" value="NADP-DEPENDENT OXIDOREDUCTASE DOMAIN-CONTAINING PROTEIN"/>
    <property type="match status" value="1"/>
</dbReference>
<proteinExistence type="predicted"/>
<dbReference type="InterPro" id="IPR053135">
    <property type="entry name" value="AKR2_Oxidoreductase"/>
</dbReference>
<dbReference type="Proteomes" id="UP000231564">
    <property type="component" value="Chromosome MARIT"/>
</dbReference>
<dbReference type="GeneID" id="47723501"/>
<dbReference type="AlphaFoldDB" id="A0A2H1EB07"/>
<feature type="domain" description="NADP-dependent oxidoreductase" evidence="1">
    <location>
        <begin position="7"/>
        <end position="302"/>
    </location>
</feature>
<dbReference type="SUPFAM" id="SSF51430">
    <property type="entry name" value="NAD(P)-linked oxidoreductase"/>
    <property type="match status" value="1"/>
</dbReference>
<dbReference type="EMBL" id="LT634361">
    <property type="protein sequence ID" value="SFZ83344.1"/>
    <property type="molecule type" value="Genomic_DNA"/>
</dbReference>
<gene>
    <name evidence="2" type="ORF">MARIT_2020</name>
</gene>
<organism evidence="2 3">
    <name type="scientific">Tenacibaculum maritimum NCIMB 2154</name>
    <dbReference type="NCBI Taxonomy" id="1349785"/>
    <lineage>
        <taxon>Bacteria</taxon>
        <taxon>Pseudomonadati</taxon>
        <taxon>Bacteroidota</taxon>
        <taxon>Flavobacteriia</taxon>
        <taxon>Flavobacteriales</taxon>
        <taxon>Flavobacteriaceae</taxon>
        <taxon>Tenacibaculum</taxon>
    </lineage>
</organism>
<dbReference type="RefSeq" id="WP_100211399.1">
    <property type="nucleotide sequence ID" value="NZ_CP138495.1"/>
</dbReference>
<protein>
    <submittedName>
        <fullName evidence="2">Putative oxidoreductase</fullName>
    </submittedName>
</protein>
<dbReference type="Pfam" id="PF00248">
    <property type="entry name" value="Aldo_ket_red"/>
    <property type="match status" value="1"/>
</dbReference>
<accession>A0A2H1EB07</accession>
<evidence type="ECO:0000313" key="2">
    <source>
        <dbReference type="EMBL" id="SFZ83344.1"/>
    </source>
</evidence>
<dbReference type="OrthoDB" id="9773828at2"/>
<sequence>MNACKNIGLGTAAIGRPSYINIKDTFSKTKTFSQSAFKKKGIALLDIAYENGIRYFDTAPGYGIAETLLIDWVKTKNDPSILVGSKWGYTYTANFDPNAIQHEIKEHSLSKLNAQWQVSKQLLPYLRFYQIHSATLATGVLENQEILEKLHQLKTVHNLQIGITTSGANQTAILQKALSIKIAGVALFSVFQCTYNPLEQSIYAIAKEISNQNKQLILKEVLANGRVFTNEAYPHYTNFYNYLHALEIKYKVSRDAILMQYAATQFPKAIVLSGAHHNLQLQSNLKALHLSISPDELATLSSFKTAPELYWSERKQLNWN</sequence>
<evidence type="ECO:0000313" key="3">
    <source>
        <dbReference type="Proteomes" id="UP000231564"/>
    </source>
</evidence>
<dbReference type="STRING" id="1349785.GCA_000509405_01450"/>